<feature type="domain" description="ERAP1-like C-terminal" evidence="11">
    <location>
        <begin position="715"/>
        <end position="1022"/>
    </location>
</feature>
<keyword evidence="9" id="KW-1133">Transmembrane helix</keyword>
<dbReference type="PRINTS" id="PR00756">
    <property type="entry name" value="ALADIPTASE"/>
</dbReference>
<keyword evidence="6" id="KW-0862">Zinc</keyword>
<dbReference type="InterPro" id="IPR050344">
    <property type="entry name" value="Peptidase_M1_aminopeptidases"/>
</dbReference>
<evidence type="ECO:0000256" key="6">
    <source>
        <dbReference type="ARBA" id="ARBA00022833"/>
    </source>
</evidence>
<evidence type="ECO:0000256" key="4">
    <source>
        <dbReference type="ARBA" id="ARBA00022723"/>
    </source>
</evidence>
<reference evidence="13" key="1">
    <citation type="submission" date="2021-02" db="EMBL/GenBank/DDBJ databases">
        <authorList>
            <person name="Nowell W R."/>
        </authorList>
    </citation>
    <scope>NUCLEOTIDE SEQUENCE</scope>
</reference>
<protein>
    <recommendedName>
        <fullName evidence="15">Aminopeptidase</fullName>
    </recommendedName>
</protein>
<feature type="transmembrane region" description="Helical" evidence="9">
    <location>
        <begin position="12"/>
        <end position="38"/>
    </location>
</feature>
<dbReference type="InterPro" id="IPR042097">
    <property type="entry name" value="Aminopeptidase_N-like_N_sf"/>
</dbReference>
<dbReference type="SUPFAM" id="SSF55486">
    <property type="entry name" value="Metalloproteases ('zincins'), catalytic domain"/>
    <property type="match status" value="1"/>
</dbReference>
<evidence type="ECO:0000256" key="7">
    <source>
        <dbReference type="ARBA" id="ARBA00023049"/>
    </source>
</evidence>
<dbReference type="GO" id="GO:0042277">
    <property type="term" value="F:peptide binding"/>
    <property type="evidence" value="ECO:0007669"/>
    <property type="project" value="TreeGrafter"/>
</dbReference>
<evidence type="ECO:0000259" key="11">
    <source>
        <dbReference type="Pfam" id="PF11838"/>
    </source>
</evidence>
<comment type="similarity">
    <text evidence="2">Belongs to the peptidase M1 family.</text>
</comment>
<keyword evidence="9" id="KW-0812">Transmembrane</keyword>
<dbReference type="GO" id="GO:0005615">
    <property type="term" value="C:extracellular space"/>
    <property type="evidence" value="ECO:0007669"/>
    <property type="project" value="TreeGrafter"/>
</dbReference>
<keyword evidence="4" id="KW-0479">Metal-binding</keyword>
<dbReference type="InterPro" id="IPR001930">
    <property type="entry name" value="Peptidase_M1"/>
</dbReference>
<evidence type="ECO:0000256" key="2">
    <source>
        <dbReference type="ARBA" id="ARBA00010136"/>
    </source>
</evidence>
<dbReference type="InterPro" id="IPR014782">
    <property type="entry name" value="Peptidase_M1_dom"/>
</dbReference>
<dbReference type="PROSITE" id="PS51257">
    <property type="entry name" value="PROKAR_LIPOPROTEIN"/>
    <property type="match status" value="1"/>
</dbReference>
<dbReference type="GO" id="GO:0005737">
    <property type="term" value="C:cytoplasm"/>
    <property type="evidence" value="ECO:0007669"/>
    <property type="project" value="TreeGrafter"/>
</dbReference>
<accession>A0A816SPI8</accession>
<keyword evidence="7" id="KW-0482">Metalloprotease</keyword>
<dbReference type="Pfam" id="PF17900">
    <property type="entry name" value="Peptidase_M1_N"/>
    <property type="match status" value="1"/>
</dbReference>
<dbReference type="PANTHER" id="PTHR11533:SF299">
    <property type="entry name" value="AMINOPEPTIDASE"/>
    <property type="match status" value="1"/>
</dbReference>
<gene>
    <name evidence="13" type="ORF">XDN619_LOCUS16019</name>
</gene>
<evidence type="ECO:0008006" key="15">
    <source>
        <dbReference type="Google" id="ProtNLM"/>
    </source>
</evidence>
<keyword evidence="5" id="KW-0378">Hydrolase</keyword>
<dbReference type="GO" id="GO:0070006">
    <property type="term" value="F:metalloaminopeptidase activity"/>
    <property type="evidence" value="ECO:0007669"/>
    <property type="project" value="TreeGrafter"/>
</dbReference>
<feature type="region of interest" description="Disordered" evidence="8">
    <location>
        <begin position="57"/>
        <end position="77"/>
    </location>
</feature>
<comment type="cofactor">
    <cofactor evidence="1">
        <name>Zn(2+)</name>
        <dbReference type="ChEBI" id="CHEBI:29105"/>
    </cofactor>
</comment>
<dbReference type="GO" id="GO:0016020">
    <property type="term" value="C:membrane"/>
    <property type="evidence" value="ECO:0007669"/>
    <property type="project" value="TreeGrafter"/>
</dbReference>
<dbReference type="GO" id="GO:0043171">
    <property type="term" value="P:peptide catabolic process"/>
    <property type="evidence" value="ECO:0007669"/>
    <property type="project" value="TreeGrafter"/>
</dbReference>
<name>A0A816SPI8_9BILA</name>
<dbReference type="SUPFAM" id="SSF63737">
    <property type="entry name" value="Leukotriene A4 hydrolase N-terminal domain"/>
    <property type="match status" value="1"/>
</dbReference>
<evidence type="ECO:0000259" key="12">
    <source>
        <dbReference type="Pfam" id="PF17900"/>
    </source>
</evidence>
<dbReference type="InterPro" id="IPR024571">
    <property type="entry name" value="ERAP1-like_C_dom"/>
</dbReference>
<dbReference type="AlphaFoldDB" id="A0A816SPI8"/>
<feature type="domain" description="Peptidase M1 membrane alanine aminopeptidase" evidence="10">
    <location>
        <begin position="375"/>
        <end position="570"/>
    </location>
</feature>
<dbReference type="EMBL" id="CAJNRG010006685">
    <property type="protein sequence ID" value="CAF2088039.1"/>
    <property type="molecule type" value="Genomic_DNA"/>
</dbReference>
<dbReference type="PANTHER" id="PTHR11533">
    <property type="entry name" value="PROTEASE M1 ZINC METALLOPROTEASE"/>
    <property type="match status" value="1"/>
</dbReference>
<evidence type="ECO:0000256" key="1">
    <source>
        <dbReference type="ARBA" id="ARBA00001947"/>
    </source>
</evidence>
<dbReference type="InterPro" id="IPR027268">
    <property type="entry name" value="Peptidase_M4/M1_CTD_sf"/>
</dbReference>
<dbReference type="Gene3D" id="1.10.390.10">
    <property type="entry name" value="Neutral Protease Domain 2"/>
    <property type="match status" value="1"/>
</dbReference>
<dbReference type="Pfam" id="PF01433">
    <property type="entry name" value="Peptidase_M1"/>
    <property type="match status" value="1"/>
</dbReference>
<dbReference type="GO" id="GO:0008270">
    <property type="term" value="F:zinc ion binding"/>
    <property type="evidence" value="ECO:0007669"/>
    <property type="project" value="InterPro"/>
</dbReference>
<dbReference type="InterPro" id="IPR045357">
    <property type="entry name" value="Aminopeptidase_N-like_N"/>
</dbReference>
<dbReference type="Gene3D" id="1.25.50.20">
    <property type="match status" value="1"/>
</dbReference>
<dbReference type="Proteomes" id="UP000663887">
    <property type="component" value="Unassembled WGS sequence"/>
</dbReference>
<evidence type="ECO:0000256" key="8">
    <source>
        <dbReference type="SAM" id="MobiDB-lite"/>
    </source>
</evidence>
<evidence type="ECO:0000259" key="10">
    <source>
        <dbReference type="Pfam" id="PF01433"/>
    </source>
</evidence>
<dbReference type="GO" id="GO:0006508">
    <property type="term" value="P:proteolysis"/>
    <property type="evidence" value="ECO:0007669"/>
    <property type="project" value="UniProtKB-KW"/>
</dbReference>
<organism evidence="13 14">
    <name type="scientific">Rotaria magnacalcarata</name>
    <dbReference type="NCBI Taxonomy" id="392030"/>
    <lineage>
        <taxon>Eukaryota</taxon>
        <taxon>Metazoa</taxon>
        <taxon>Spiralia</taxon>
        <taxon>Gnathifera</taxon>
        <taxon>Rotifera</taxon>
        <taxon>Eurotatoria</taxon>
        <taxon>Bdelloidea</taxon>
        <taxon>Philodinida</taxon>
        <taxon>Philodinidae</taxon>
        <taxon>Rotaria</taxon>
    </lineage>
</organism>
<evidence type="ECO:0000256" key="9">
    <source>
        <dbReference type="SAM" id="Phobius"/>
    </source>
</evidence>
<dbReference type="Gene3D" id="2.60.40.1730">
    <property type="entry name" value="tricorn interacting facor f3 domain"/>
    <property type="match status" value="1"/>
</dbReference>
<keyword evidence="9" id="KW-0472">Membrane</keyword>
<sequence length="1054" mass="121117">MKTTMKYTNKDIELSLWQCFAVVLIAIACLFAIAPLVVRNRSNKCVIVQVEDSIKPQSQNVEASSDNHRRYGRDVSSNDQCSIIPPMCNVPTTMTTKTTRTPVSTVSVTRPVITSFDTSPRPTTPDPWANISRPYNSWRLPNFAKPIDYKLHISCPHCYAWIDELPVTFFYGKLSIRIDVTNATAFLVLHAKNLNITEAKLTSSGGGMATVTYLPEYEMVYLDFFASPIAVGEVTLEIDYIGVLNERDNTGFYREFFWKAIGEISYLLAGNFQPIYARKAFPCFDEPNIQATFSLTLEHSENETVALSNTGVSSQNDSTITFKATPNLSTQSFSWALLPKDEFNSVTKTIGAIEVNIWIRPELLGPSNEYLNSTFDVIEKTFEFLKAYLNVSDADFPEKLDIIGVPDLTLDEKASVSYGLLTFREEFLSADTSLDSAERQQTRTKVIVEHIIQLWFSKTDWWDSIWFGKSLSSFLAYKMIEANYPDFKLMEQFPIREIVPLMMDDFKPNIWPVSNKNLATNEEILDYLSISVYNKGASLLRLLEHIVGDDVFQSAVSQVVSISDTSNILSTFYSNFNFNEALNTTVTAEEFLRSWLEEKNYPIVNVNFESGNESTTVIFRQTRYIGSFALNNSLSDPDYAWKIFVECDLGGSSTDGNWNLTTNHVKSKLKFLFDTSSYTIEIPNENYLWIKCNKDFYSFQVTEYLSPGDKILEVWEHFETLFNDDLLSNNDKADILNNAFILPHGGEFVDYNTTIALIRAMHNNPVSFSTAWPVFVWHWNYLMGVEEHSRYFRNFKQFATDTILALYEYNIDNVVSAGATHQEKLLKSMFFELLCRVQYTDALYKATDLFGLIPESYFLNSTGNTNVAPEFLSTVLYYHIQNANDIDEWEYLWNNFTENVYITAQQRTAFLRALCSAKEIWRLKYLLETASDFYADTIEGQEYFDIIIAISQNPNGRDLAWNFYRHNYMMLLDRFGTSNRLFNQLITNIAQSFENEYYYFEMTNFVNQYPSSSHYQQLAIDQILVNFEWFIDGFADTLDKAISPVNKPVSKKRN</sequence>
<evidence type="ECO:0000313" key="13">
    <source>
        <dbReference type="EMBL" id="CAF2088039.1"/>
    </source>
</evidence>
<feature type="domain" description="Aminopeptidase N-like N-terminal" evidence="12">
    <location>
        <begin position="168"/>
        <end position="330"/>
    </location>
</feature>
<comment type="caution">
    <text evidence="13">The sequence shown here is derived from an EMBL/GenBank/DDBJ whole genome shotgun (WGS) entry which is preliminary data.</text>
</comment>
<evidence type="ECO:0000256" key="3">
    <source>
        <dbReference type="ARBA" id="ARBA00022670"/>
    </source>
</evidence>
<dbReference type="Pfam" id="PF11838">
    <property type="entry name" value="ERAP1_C"/>
    <property type="match status" value="1"/>
</dbReference>
<evidence type="ECO:0000256" key="5">
    <source>
        <dbReference type="ARBA" id="ARBA00022801"/>
    </source>
</evidence>
<keyword evidence="3" id="KW-0645">Protease</keyword>
<proteinExistence type="inferred from homology"/>
<evidence type="ECO:0000313" key="14">
    <source>
        <dbReference type="Proteomes" id="UP000663887"/>
    </source>
</evidence>